<dbReference type="Proteomes" id="UP001163324">
    <property type="component" value="Chromosome 5"/>
</dbReference>
<dbReference type="EMBL" id="CM047944">
    <property type="protein sequence ID" value="KAI9899345.1"/>
    <property type="molecule type" value="Genomic_DNA"/>
</dbReference>
<protein>
    <submittedName>
        <fullName evidence="1">Uncharacterized protein</fullName>
    </submittedName>
</protein>
<comment type="caution">
    <text evidence="1">The sequence shown here is derived from an EMBL/GenBank/DDBJ whole genome shotgun (WGS) entry which is preliminary data.</text>
</comment>
<accession>A0ACC0V1K6</accession>
<name>A0ACC0V1K6_9HYPO</name>
<evidence type="ECO:0000313" key="2">
    <source>
        <dbReference type="Proteomes" id="UP001163324"/>
    </source>
</evidence>
<gene>
    <name evidence="1" type="ORF">N3K66_005806</name>
</gene>
<reference evidence="1" key="1">
    <citation type="submission" date="2022-10" db="EMBL/GenBank/DDBJ databases">
        <title>Complete Genome of Trichothecium roseum strain YXFP-22015, a Plant Pathogen Isolated from Citrus.</title>
        <authorList>
            <person name="Wang Y."/>
            <person name="Zhu L."/>
        </authorList>
    </citation>
    <scope>NUCLEOTIDE SEQUENCE</scope>
    <source>
        <strain evidence="1">YXFP-22015</strain>
    </source>
</reference>
<organism evidence="1 2">
    <name type="scientific">Trichothecium roseum</name>
    <dbReference type="NCBI Taxonomy" id="47278"/>
    <lineage>
        <taxon>Eukaryota</taxon>
        <taxon>Fungi</taxon>
        <taxon>Dikarya</taxon>
        <taxon>Ascomycota</taxon>
        <taxon>Pezizomycotina</taxon>
        <taxon>Sordariomycetes</taxon>
        <taxon>Hypocreomycetidae</taxon>
        <taxon>Hypocreales</taxon>
        <taxon>Hypocreales incertae sedis</taxon>
        <taxon>Trichothecium</taxon>
    </lineage>
</organism>
<proteinExistence type="predicted"/>
<sequence length="541" mass="60488">MASVTRSTRRAEGLHPHHNNVSGPFTRSGSESLFSARGPGGVGGGRTNKRSMALEANPERDFESAKHKKARISVEIISKHPPSPESPNPTRNSQSPPLPAVTIPKPGPVVAAEGHDAPGPQQPTRPQKHKNLTKHQAKVVNGIKHELERLQPAGTTAESPTKSQGRKLRSRDVTRFKSELSAYFPEYDEVIGNEPKEEFLFNLDTPIVIYDTGLIPGSGSAPETQAPLPTHLTTASSNLAYPVRGYGDALYANVSECQRIDFGFMEAQFKNNTLDDPLADSVYEPVHKRAARLERSIRNTEKGRAQHEKDLIVRLLESLQGHDWLRVMGVNGVTESKKKTFEPARDYFIKGCQAILDKFKNWTLEEKRRKQEKERALAEQAEEENAEESEEEIEGDEDEEMEDDVDDTSEEDISQGGTSNGSATPAKQLRQEAMARSGLSKGSKRAKSQTATVRSLKSSARPALRAPSPPRPFKSFFSKKYERDSALHRRGRAERRKVMAWGHSLPDMTEADFMLPEEFRDEEFLKARARRKRRLKRSSRA</sequence>
<evidence type="ECO:0000313" key="1">
    <source>
        <dbReference type="EMBL" id="KAI9899345.1"/>
    </source>
</evidence>
<keyword evidence="2" id="KW-1185">Reference proteome</keyword>